<accession>A0ABT1WBQ6</accession>
<dbReference type="PANTHER" id="PTHR43774">
    <property type="entry name" value="PEPTIDE METHIONINE SULFOXIDE REDUCTASE"/>
    <property type="match status" value="1"/>
</dbReference>
<dbReference type="EC" id="1.8.4.11" evidence="4"/>
<keyword evidence="5" id="KW-0732">Signal</keyword>
<gene>
    <name evidence="4 7" type="primary">msrA</name>
    <name evidence="7" type="ORF">NQT62_00665</name>
</gene>
<feature type="active site" evidence="4">
    <location>
        <position position="37"/>
    </location>
</feature>
<dbReference type="Pfam" id="PF01625">
    <property type="entry name" value="PMSR"/>
    <property type="match status" value="1"/>
</dbReference>
<proteinExistence type="inferred from homology"/>
<name>A0ABT1WBQ6_9BURK</name>
<feature type="signal peptide" evidence="5">
    <location>
        <begin position="1"/>
        <end position="25"/>
    </location>
</feature>
<evidence type="ECO:0000313" key="8">
    <source>
        <dbReference type="Proteomes" id="UP001204142"/>
    </source>
</evidence>
<evidence type="ECO:0000256" key="3">
    <source>
        <dbReference type="ARBA" id="ARBA00048782"/>
    </source>
</evidence>
<comment type="caution">
    <text evidence="7">The sequence shown here is derived from an EMBL/GenBank/DDBJ whole genome shotgun (WGS) entry which is preliminary data.</text>
</comment>
<comment type="catalytic activity">
    <reaction evidence="2 4">
        <text>L-methionyl-[protein] + [thioredoxin]-disulfide + H2O = L-methionyl-(S)-S-oxide-[protein] + [thioredoxin]-dithiol</text>
        <dbReference type="Rhea" id="RHEA:14217"/>
        <dbReference type="Rhea" id="RHEA-COMP:10698"/>
        <dbReference type="Rhea" id="RHEA-COMP:10700"/>
        <dbReference type="Rhea" id="RHEA-COMP:12313"/>
        <dbReference type="Rhea" id="RHEA-COMP:12315"/>
        <dbReference type="ChEBI" id="CHEBI:15377"/>
        <dbReference type="ChEBI" id="CHEBI:16044"/>
        <dbReference type="ChEBI" id="CHEBI:29950"/>
        <dbReference type="ChEBI" id="CHEBI:44120"/>
        <dbReference type="ChEBI" id="CHEBI:50058"/>
        <dbReference type="EC" id="1.8.4.11"/>
    </reaction>
</comment>
<evidence type="ECO:0000256" key="1">
    <source>
        <dbReference type="ARBA" id="ARBA00023002"/>
    </source>
</evidence>
<dbReference type="InterPro" id="IPR002569">
    <property type="entry name" value="Met_Sox_Rdtase_MsrA_dom"/>
</dbReference>
<evidence type="ECO:0000256" key="5">
    <source>
        <dbReference type="SAM" id="SignalP"/>
    </source>
</evidence>
<feature type="chain" id="PRO_5047529534" description="Peptide methionine sulfoxide reductase MsrA" evidence="5">
    <location>
        <begin position="26"/>
        <end position="200"/>
    </location>
</feature>
<keyword evidence="8" id="KW-1185">Reference proteome</keyword>
<comment type="similarity">
    <text evidence="4">Belongs to the MsrA Met sulfoxide reductase family.</text>
</comment>
<dbReference type="Proteomes" id="UP001204142">
    <property type="component" value="Unassembled WGS sequence"/>
</dbReference>
<reference evidence="7 8" key="1">
    <citation type="submission" date="2022-07" db="EMBL/GenBank/DDBJ databases">
        <authorList>
            <person name="Xamxidin M."/>
            <person name="Wu M."/>
        </authorList>
    </citation>
    <scope>NUCLEOTIDE SEQUENCE [LARGE SCALE GENOMIC DNA]</scope>
    <source>
        <strain evidence="7 8">NBRC 111650</strain>
    </source>
</reference>
<evidence type="ECO:0000259" key="6">
    <source>
        <dbReference type="Pfam" id="PF01625"/>
    </source>
</evidence>
<comment type="function">
    <text evidence="4">Has an important function as a repair enzyme for proteins that have been inactivated by oxidation. Catalyzes the reversible oxidation-reduction of methionine sulfoxide in proteins to methionine.</text>
</comment>
<dbReference type="EMBL" id="JANIGO010000001">
    <property type="protein sequence ID" value="MCQ8894949.1"/>
    <property type="molecule type" value="Genomic_DNA"/>
</dbReference>
<dbReference type="HAMAP" id="MF_01401">
    <property type="entry name" value="MsrA"/>
    <property type="match status" value="1"/>
</dbReference>
<feature type="domain" description="Peptide methionine sulphoxide reductase MsrA" evidence="6">
    <location>
        <begin position="30"/>
        <end position="180"/>
    </location>
</feature>
<dbReference type="SUPFAM" id="SSF55068">
    <property type="entry name" value="Peptide methionine sulfoxide reductase"/>
    <property type="match status" value="1"/>
</dbReference>
<dbReference type="GO" id="GO:0008113">
    <property type="term" value="F:peptide-methionine (S)-S-oxide reductase activity"/>
    <property type="evidence" value="ECO:0007669"/>
    <property type="project" value="UniProtKB-EC"/>
</dbReference>
<dbReference type="Gene3D" id="3.30.1060.10">
    <property type="entry name" value="Peptide methionine sulphoxide reductase MsrA"/>
    <property type="match status" value="1"/>
</dbReference>
<organism evidence="7 8">
    <name type="scientific">Limnobacter humi</name>
    <dbReference type="NCBI Taxonomy" id="1778671"/>
    <lineage>
        <taxon>Bacteria</taxon>
        <taxon>Pseudomonadati</taxon>
        <taxon>Pseudomonadota</taxon>
        <taxon>Betaproteobacteria</taxon>
        <taxon>Burkholderiales</taxon>
        <taxon>Burkholderiaceae</taxon>
        <taxon>Limnobacter</taxon>
    </lineage>
</organism>
<protein>
    <recommendedName>
        <fullName evidence="4">Peptide methionine sulfoxide reductase MsrA</fullName>
        <shortName evidence="4">Protein-methionine-S-oxide reductase</shortName>
        <ecNumber evidence="4">1.8.4.11</ecNumber>
    </recommendedName>
    <alternativeName>
        <fullName evidence="4">Peptide-methionine (S)-S-oxide reductase</fullName>
        <shortName evidence="4">Peptide Met(O) reductase</shortName>
    </alternativeName>
</protein>
<sequence length="200" mass="22422">MRRIQIMLAGLVLSLGASIGSTAWAAATQTAVFAGGCFWCTESDFDKVPGVIKTTSGYAGGAEKNPTYEQVGGGKTGHAEAVLVEFDPAKVSYAQLVEHYWKTIDPTVKDRQFCDVGRQYRTAIFYANDEQKKIAQDSLARLVNSKRFPVVYTEVAPVIGFYPAEEYHQDYYKKNPIRYNYYRSRCGRDDRLVEVWGSSK</sequence>
<dbReference type="PANTHER" id="PTHR43774:SF1">
    <property type="entry name" value="PEPTIDE METHIONINE SULFOXIDE REDUCTASE MSRA 2"/>
    <property type="match status" value="1"/>
</dbReference>
<evidence type="ECO:0000256" key="4">
    <source>
        <dbReference type="HAMAP-Rule" id="MF_01401"/>
    </source>
</evidence>
<keyword evidence="1 4" id="KW-0560">Oxidoreductase</keyword>
<evidence type="ECO:0000313" key="7">
    <source>
        <dbReference type="EMBL" id="MCQ8894949.1"/>
    </source>
</evidence>
<dbReference type="RefSeq" id="WP_256762598.1">
    <property type="nucleotide sequence ID" value="NZ_JANIGO010000001.1"/>
</dbReference>
<dbReference type="InterPro" id="IPR036509">
    <property type="entry name" value="Met_Sox_Rdtase_MsrA_sf"/>
</dbReference>
<comment type="catalytic activity">
    <reaction evidence="3 4">
        <text>[thioredoxin]-disulfide + L-methionine + H2O = L-methionine (S)-S-oxide + [thioredoxin]-dithiol</text>
        <dbReference type="Rhea" id="RHEA:19993"/>
        <dbReference type="Rhea" id="RHEA-COMP:10698"/>
        <dbReference type="Rhea" id="RHEA-COMP:10700"/>
        <dbReference type="ChEBI" id="CHEBI:15377"/>
        <dbReference type="ChEBI" id="CHEBI:29950"/>
        <dbReference type="ChEBI" id="CHEBI:50058"/>
        <dbReference type="ChEBI" id="CHEBI:57844"/>
        <dbReference type="ChEBI" id="CHEBI:58772"/>
        <dbReference type="EC" id="1.8.4.11"/>
    </reaction>
</comment>
<dbReference type="NCBIfam" id="TIGR00401">
    <property type="entry name" value="msrA"/>
    <property type="match status" value="1"/>
</dbReference>
<evidence type="ECO:0000256" key="2">
    <source>
        <dbReference type="ARBA" id="ARBA00047806"/>
    </source>
</evidence>